<gene>
    <name evidence="1" type="ORF">VP01_2276g4</name>
</gene>
<accession>A0A0L6V886</accession>
<dbReference type="VEuPathDB" id="FungiDB:VP01_2276g4"/>
<comment type="caution">
    <text evidence="1">The sequence shown here is derived from an EMBL/GenBank/DDBJ whole genome shotgun (WGS) entry which is preliminary data.</text>
</comment>
<reference evidence="1 2" key="1">
    <citation type="submission" date="2015-08" db="EMBL/GenBank/DDBJ databases">
        <title>Next Generation Sequencing and Analysis of the Genome of Puccinia sorghi L Schw, the Causal Agent of Maize Common Rust.</title>
        <authorList>
            <person name="Rochi L."/>
            <person name="Burguener G."/>
            <person name="Darino M."/>
            <person name="Turjanski A."/>
            <person name="Kreff E."/>
            <person name="Dieguez M.J."/>
            <person name="Sacco F."/>
        </authorList>
    </citation>
    <scope>NUCLEOTIDE SEQUENCE [LARGE SCALE GENOMIC DNA]</scope>
    <source>
        <strain evidence="1 2">RO10H11247</strain>
    </source>
</reference>
<dbReference type="Proteomes" id="UP000037035">
    <property type="component" value="Unassembled WGS sequence"/>
</dbReference>
<dbReference type="EMBL" id="LAVV01007143">
    <property type="protein sequence ID" value="KNZ56968.1"/>
    <property type="molecule type" value="Genomic_DNA"/>
</dbReference>
<dbReference type="AlphaFoldDB" id="A0A0L6V886"/>
<protein>
    <submittedName>
        <fullName evidence="1">Uncharacterized protein</fullName>
    </submittedName>
</protein>
<proteinExistence type="predicted"/>
<organism evidence="1 2">
    <name type="scientific">Puccinia sorghi</name>
    <dbReference type="NCBI Taxonomy" id="27349"/>
    <lineage>
        <taxon>Eukaryota</taxon>
        <taxon>Fungi</taxon>
        <taxon>Dikarya</taxon>
        <taxon>Basidiomycota</taxon>
        <taxon>Pucciniomycotina</taxon>
        <taxon>Pucciniomycetes</taxon>
        <taxon>Pucciniales</taxon>
        <taxon>Pucciniaceae</taxon>
        <taxon>Puccinia</taxon>
    </lineage>
</organism>
<evidence type="ECO:0000313" key="2">
    <source>
        <dbReference type="Proteomes" id="UP000037035"/>
    </source>
</evidence>
<evidence type="ECO:0000313" key="1">
    <source>
        <dbReference type="EMBL" id="KNZ56968.1"/>
    </source>
</evidence>
<keyword evidence="2" id="KW-1185">Reference proteome</keyword>
<sequence length="96" mass="11101">MVLEEMDCISGLLHWWVQGQGKELRKIVGLTATEAKNLRRLGLLKVQSLEQYKKNNQLKLLFSRKDIVSDWEDGPGDKGPTQILPIWQSEEFHQIV</sequence>
<name>A0A0L6V886_9BASI</name>